<dbReference type="InterPro" id="IPR000515">
    <property type="entry name" value="MetI-like"/>
</dbReference>
<evidence type="ECO:0000256" key="5">
    <source>
        <dbReference type="ARBA" id="ARBA00022989"/>
    </source>
</evidence>
<feature type="transmembrane region" description="Helical" evidence="7">
    <location>
        <begin position="134"/>
        <end position="157"/>
    </location>
</feature>
<dbReference type="AlphaFoldDB" id="A0A560JAI4"/>
<feature type="domain" description="ABC transmembrane type-1" evidence="8">
    <location>
        <begin position="87"/>
        <end position="271"/>
    </location>
</feature>
<comment type="similarity">
    <text evidence="7">Belongs to the binding-protein-dependent transport system permease family.</text>
</comment>
<evidence type="ECO:0000259" key="8">
    <source>
        <dbReference type="PROSITE" id="PS50928"/>
    </source>
</evidence>
<dbReference type="FunFam" id="1.10.3720.10:FF:000055">
    <property type="entry name" value="ABC transporter, permease component"/>
    <property type="match status" value="1"/>
</dbReference>
<dbReference type="STRING" id="1399419.A5906_05775"/>
<evidence type="ECO:0000256" key="1">
    <source>
        <dbReference type="ARBA" id="ARBA00004651"/>
    </source>
</evidence>
<evidence type="ECO:0000256" key="2">
    <source>
        <dbReference type="ARBA" id="ARBA00022448"/>
    </source>
</evidence>
<evidence type="ECO:0000256" key="4">
    <source>
        <dbReference type="ARBA" id="ARBA00022692"/>
    </source>
</evidence>
<keyword evidence="6 7" id="KW-0472">Membrane</keyword>
<dbReference type="GO" id="GO:0005886">
    <property type="term" value="C:plasma membrane"/>
    <property type="evidence" value="ECO:0007669"/>
    <property type="project" value="UniProtKB-SubCell"/>
</dbReference>
<sequence>MGEARILLRDAPVAAVGGAGEVERRLSFAELLWNDGFIRKAVIILFLAAVWEAYGVTLDNPLLFPTLHDTIATLYDRVKDGTIPMRAWASLKVLFMGYSAGIVLAAIFTILAISTRIGTDFLETVTAMFNPLPAIALLPLALIWFGLGNGSLVFVLIHSVLWPVALNTHSGFKSVSNTLRMVGRNYGLRGLPYVAKILIPAAFGSILTGLKIGWAFAWRTLIAAELVFGVSSGQGGLGWFIFENRNLLDIPAVFAGLLTVIIIGLFVENLIFRAIERNTVQKWGTQS</sequence>
<proteinExistence type="inferred from homology"/>
<keyword evidence="10" id="KW-1185">Reference proteome</keyword>
<comment type="caution">
    <text evidence="9">The sequence shown here is derived from an EMBL/GenBank/DDBJ whole genome shotgun (WGS) entry which is preliminary data.</text>
</comment>
<dbReference type="InterPro" id="IPR035906">
    <property type="entry name" value="MetI-like_sf"/>
</dbReference>
<feature type="transmembrane region" description="Helical" evidence="7">
    <location>
        <begin position="190"/>
        <end position="210"/>
    </location>
</feature>
<comment type="subcellular location">
    <subcellularLocation>
        <location evidence="1 7">Cell membrane</location>
        <topology evidence="1 7">Multi-pass membrane protein</topology>
    </subcellularLocation>
</comment>
<dbReference type="SUPFAM" id="SSF161098">
    <property type="entry name" value="MetI-like"/>
    <property type="match status" value="1"/>
</dbReference>
<dbReference type="RefSeq" id="WP_080138461.1">
    <property type="nucleotide sequence ID" value="NZ_LWIG01000032.1"/>
</dbReference>
<gene>
    <name evidence="9" type="ORF">FBZ95_11514</name>
</gene>
<dbReference type="GO" id="GO:0055085">
    <property type="term" value="P:transmembrane transport"/>
    <property type="evidence" value="ECO:0007669"/>
    <property type="project" value="InterPro"/>
</dbReference>
<evidence type="ECO:0000256" key="6">
    <source>
        <dbReference type="ARBA" id="ARBA00023136"/>
    </source>
</evidence>
<organism evidence="9 10">
    <name type="scientific">Bradyrhizobium sacchari</name>
    <dbReference type="NCBI Taxonomy" id="1399419"/>
    <lineage>
        <taxon>Bacteria</taxon>
        <taxon>Pseudomonadati</taxon>
        <taxon>Pseudomonadota</taxon>
        <taxon>Alphaproteobacteria</taxon>
        <taxon>Hyphomicrobiales</taxon>
        <taxon>Nitrobacteraceae</taxon>
        <taxon>Bradyrhizobium</taxon>
    </lineage>
</organism>
<dbReference type="Gene3D" id="1.10.3720.10">
    <property type="entry name" value="MetI-like"/>
    <property type="match status" value="1"/>
</dbReference>
<keyword evidence="4 7" id="KW-0812">Transmembrane</keyword>
<feature type="transmembrane region" description="Helical" evidence="7">
    <location>
        <begin position="248"/>
        <end position="267"/>
    </location>
</feature>
<dbReference type="PROSITE" id="PS50928">
    <property type="entry name" value="ABC_TM1"/>
    <property type="match status" value="1"/>
</dbReference>
<protein>
    <submittedName>
        <fullName evidence="9">NitT/TauT family transport system permease protein</fullName>
    </submittedName>
</protein>
<dbReference type="CDD" id="cd06261">
    <property type="entry name" value="TM_PBP2"/>
    <property type="match status" value="1"/>
</dbReference>
<dbReference type="OrthoDB" id="9796361at2"/>
<evidence type="ECO:0000256" key="7">
    <source>
        <dbReference type="RuleBase" id="RU363032"/>
    </source>
</evidence>
<keyword evidence="3" id="KW-1003">Cell membrane</keyword>
<dbReference type="Proteomes" id="UP000315914">
    <property type="component" value="Unassembled WGS sequence"/>
</dbReference>
<dbReference type="Pfam" id="PF00528">
    <property type="entry name" value="BPD_transp_1"/>
    <property type="match status" value="1"/>
</dbReference>
<dbReference type="EMBL" id="VITW01000015">
    <property type="protein sequence ID" value="TWB67509.1"/>
    <property type="molecule type" value="Genomic_DNA"/>
</dbReference>
<evidence type="ECO:0000256" key="3">
    <source>
        <dbReference type="ARBA" id="ARBA00022475"/>
    </source>
</evidence>
<accession>A0A560JAI4</accession>
<name>A0A560JAI4_9BRAD</name>
<feature type="transmembrane region" description="Helical" evidence="7">
    <location>
        <begin position="93"/>
        <end position="113"/>
    </location>
</feature>
<evidence type="ECO:0000313" key="9">
    <source>
        <dbReference type="EMBL" id="TWB67509.1"/>
    </source>
</evidence>
<dbReference type="PANTHER" id="PTHR30151">
    <property type="entry name" value="ALKANE SULFONATE ABC TRANSPORTER-RELATED, MEMBRANE SUBUNIT"/>
    <property type="match status" value="1"/>
</dbReference>
<dbReference type="PANTHER" id="PTHR30151:SF16">
    <property type="entry name" value="ABC TRANSPORTER PERMEASE PROTEIN"/>
    <property type="match status" value="1"/>
</dbReference>
<evidence type="ECO:0000313" key="10">
    <source>
        <dbReference type="Proteomes" id="UP000315914"/>
    </source>
</evidence>
<keyword evidence="2 7" id="KW-0813">Transport</keyword>
<keyword evidence="5 7" id="KW-1133">Transmembrane helix</keyword>
<reference evidence="9 10" key="1">
    <citation type="submission" date="2019-06" db="EMBL/GenBank/DDBJ databases">
        <title>Genomic Encyclopedia of Type Strains, Phase IV (KMG-V): Genome sequencing to study the core and pangenomes of soil and plant-associated prokaryotes.</title>
        <authorList>
            <person name="Whitman W."/>
        </authorList>
    </citation>
    <scope>NUCLEOTIDE SEQUENCE [LARGE SCALE GENOMIC DNA]</scope>
    <source>
        <strain evidence="9 10">BR 10556</strain>
    </source>
</reference>